<dbReference type="STRING" id="297318.BK138_20895"/>
<comment type="caution">
    <text evidence="1">The sequence shown here is derived from an EMBL/GenBank/DDBJ whole genome shotgun (WGS) entry which is preliminary data.</text>
</comment>
<evidence type="ECO:0000313" key="2">
    <source>
        <dbReference type="Proteomes" id="UP000187172"/>
    </source>
</evidence>
<reference evidence="1 2" key="1">
    <citation type="submission" date="2016-11" db="EMBL/GenBank/DDBJ databases">
        <title>Paenibacillus species isolates.</title>
        <authorList>
            <person name="Beno S.M."/>
        </authorList>
    </citation>
    <scope>NUCLEOTIDE SEQUENCE [LARGE SCALE GENOMIC DNA]</scope>
    <source>
        <strain evidence="1 2">FSL R5-0378</strain>
    </source>
</reference>
<accession>A0A1R1ELR0</accession>
<dbReference type="Proteomes" id="UP000187172">
    <property type="component" value="Unassembled WGS sequence"/>
</dbReference>
<dbReference type="AlphaFoldDB" id="A0A1R1ELR0"/>
<evidence type="ECO:0000313" key="1">
    <source>
        <dbReference type="EMBL" id="OMF52783.1"/>
    </source>
</evidence>
<dbReference type="EMBL" id="MRTP01000006">
    <property type="protein sequence ID" value="OMF52783.1"/>
    <property type="molecule type" value="Genomic_DNA"/>
</dbReference>
<protein>
    <recommendedName>
        <fullName evidence="3">HTH LytTR-type domain-containing protein</fullName>
    </recommendedName>
</protein>
<dbReference type="Gene3D" id="2.40.50.1020">
    <property type="entry name" value="LytTr DNA-binding domain"/>
    <property type="match status" value="1"/>
</dbReference>
<gene>
    <name evidence="1" type="ORF">BK138_20895</name>
</gene>
<sequence>MQYLTVSRDIEGESGIVNLRVHDILFMEFSIPADRVVVHTMEEQFYMNGTLKYWSGMLSASGYTFRNVDRNLVNVDRIMLIDSVYKKAYFEPEIHKGSKCCTMAFKRYNKIKEELLAYNPGISIV</sequence>
<proteinExistence type="predicted"/>
<organism evidence="1 2">
    <name type="scientific">Paenibacillus rhizosphaerae</name>
    <dbReference type="NCBI Taxonomy" id="297318"/>
    <lineage>
        <taxon>Bacteria</taxon>
        <taxon>Bacillati</taxon>
        <taxon>Bacillota</taxon>
        <taxon>Bacilli</taxon>
        <taxon>Bacillales</taxon>
        <taxon>Paenibacillaceae</taxon>
        <taxon>Paenibacillus</taxon>
    </lineage>
</organism>
<dbReference type="RefSeq" id="WP_076172955.1">
    <property type="nucleotide sequence ID" value="NZ_MRTP01000006.1"/>
</dbReference>
<evidence type="ECO:0008006" key="3">
    <source>
        <dbReference type="Google" id="ProtNLM"/>
    </source>
</evidence>
<keyword evidence="2" id="KW-1185">Reference proteome</keyword>
<name>A0A1R1ELR0_9BACL</name>